<name>A0A1M7ZNW4_9HYPH</name>
<proteinExistence type="predicted"/>
<dbReference type="InterPro" id="IPR016032">
    <property type="entry name" value="Sig_transdc_resp-reg_C-effctor"/>
</dbReference>
<evidence type="ECO:0000313" key="3">
    <source>
        <dbReference type="Proteomes" id="UP000186406"/>
    </source>
</evidence>
<dbReference type="InterPro" id="IPR000792">
    <property type="entry name" value="Tscrpt_reg_LuxR_C"/>
</dbReference>
<protein>
    <submittedName>
        <fullName evidence="2">DNA-binding transcriptional regulator, CsgD family</fullName>
    </submittedName>
</protein>
<organism evidence="2 3">
    <name type="scientific">Pseudoxanthobacter soli DSM 19599</name>
    <dbReference type="NCBI Taxonomy" id="1123029"/>
    <lineage>
        <taxon>Bacteria</taxon>
        <taxon>Pseudomonadati</taxon>
        <taxon>Pseudomonadota</taxon>
        <taxon>Alphaproteobacteria</taxon>
        <taxon>Hyphomicrobiales</taxon>
        <taxon>Segnochrobactraceae</taxon>
        <taxon>Pseudoxanthobacter</taxon>
    </lineage>
</organism>
<dbReference type="STRING" id="1123029.SAMN02745172_03254"/>
<dbReference type="OrthoDB" id="7444822at2"/>
<dbReference type="Gene3D" id="1.10.10.10">
    <property type="entry name" value="Winged helix-like DNA-binding domain superfamily/Winged helix DNA-binding domain"/>
    <property type="match status" value="1"/>
</dbReference>
<dbReference type="RefSeq" id="WP_073630554.1">
    <property type="nucleotide sequence ID" value="NZ_FRXO01000006.1"/>
</dbReference>
<dbReference type="InterPro" id="IPR036388">
    <property type="entry name" value="WH-like_DNA-bd_sf"/>
</dbReference>
<dbReference type="Proteomes" id="UP000186406">
    <property type="component" value="Unassembled WGS sequence"/>
</dbReference>
<dbReference type="GO" id="GO:0003677">
    <property type="term" value="F:DNA binding"/>
    <property type="evidence" value="ECO:0007669"/>
    <property type="project" value="UniProtKB-KW"/>
</dbReference>
<dbReference type="SUPFAM" id="SSF46894">
    <property type="entry name" value="C-terminal effector domain of the bipartite response regulators"/>
    <property type="match status" value="1"/>
</dbReference>
<dbReference type="AlphaFoldDB" id="A0A1M7ZNW4"/>
<keyword evidence="3" id="KW-1185">Reference proteome</keyword>
<evidence type="ECO:0000313" key="2">
    <source>
        <dbReference type="EMBL" id="SHO66595.1"/>
    </source>
</evidence>
<sequence length="376" mass="40247">MELRVPAFNDTLYRIYEASLTPGDWPAALNDIAALFGSKGALLYVRQPARWTVAAHSAALDSAVVAYDAEDWSTRNPWLAPRATFGFRSGDVYSDRDILTDAEIAADPFYADFLPRFGLYWQMVAIIESDLGSPAGLLVQRGRDAGPYERAEADRLLLVARHFEQSLRISGRLAQTGAAHRTVAGAFDALDRPAFILDGARRPLLVNGSARGLIGDYFAAGDGALRPALSDEDAAFSAALDRAHSEAGEAGGAPRPITVTAAGTGKRLVLWVLPLLGAAAAHLGIVKPDRHVLVVAQHLEQERVVEPSVVRDVFGLTFGEARLSALLAAGHAVREAAAALGITEGTARVVLKRAFQKLGVNRQSELVARISALARR</sequence>
<feature type="domain" description="HTH luxR-type" evidence="1">
    <location>
        <begin position="313"/>
        <end position="370"/>
    </location>
</feature>
<gene>
    <name evidence="2" type="ORF">SAMN02745172_03254</name>
</gene>
<dbReference type="SMART" id="SM00421">
    <property type="entry name" value="HTH_LUXR"/>
    <property type="match status" value="1"/>
</dbReference>
<keyword evidence="2" id="KW-0238">DNA-binding</keyword>
<dbReference type="GO" id="GO:0006355">
    <property type="term" value="P:regulation of DNA-templated transcription"/>
    <property type="evidence" value="ECO:0007669"/>
    <property type="project" value="InterPro"/>
</dbReference>
<evidence type="ECO:0000259" key="1">
    <source>
        <dbReference type="SMART" id="SM00421"/>
    </source>
</evidence>
<accession>A0A1M7ZNW4</accession>
<dbReference type="EMBL" id="FRXO01000006">
    <property type="protein sequence ID" value="SHO66595.1"/>
    <property type="molecule type" value="Genomic_DNA"/>
</dbReference>
<reference evidence="2 3" key="1">
    <citation type="submission" date="2016-12" db="EMBL/GenBank/DDBJ databases">
        <authorList>
            <person name="Song W.-J."/>
            <person name="Kurnit D.M."/>
        </authorList>
    </citation>
    <scope>NUCLEOTIDE SEQUENCE [LARGE SCALE GENOMIC DNA]</scope>
    <source>
        <strain evidence="2 3">DSM 19599</strain>
    </source>
</reference>